<dbReference type="Gene3D" id="1.10.3080.10">
    <property type="entry name" value="Clc chloride channel"/>
    <property type="match status" value="1"/>
</dbReference>
<keyword evidence="3 9" id="KW-0812">Transmembrane</keyword>
<dbReference type="AlphaFoldDB" id="A0AAU9IVS3"/>
<feature type="transmembrane region" description="Helical" evidence="9">
    <location>
        <begin position="337"/>
        <end position="356"/>
    </location>
</feature>
<dbReference type="SUPFAM" id="SSF54631">
    <property type="entry name" value="CBS-domain pair"/>
    <property type="match status" value="1"/>
</dbReference>
<comment type="caution">
    <text evidence="10">The sequence shown here is derived from an EMBL/GenBank/DDBJ whole genome shotgun (WGS) entry which is preliminary data.</text>
</comment>
<feature type="transmembrane region" description="Helical" evidence="9">
    <location>
        <begin position="444"/>
        <end position="467"/>
    </location>
</feature>
<feature type="transmembrane region" description="Helical" evidence="9">
    <location>
        <begin position="70"/>
        <end position="90"/>
    </location>
</feature>
<dbReference type="InterPro" id="IPR050970">
    <property type="entry name" value="Cl_channel_volt-gated"/>
</dbReference>
<evidence type="ECO:0000256" key="6">
    <source>
        <dbReference type="ARBA" id="ARBA00023065"/>
    </source>
</evidence>
<keyword evidence="7 9" id="KW-0472">Membrane</keyword>
<dbReference type="SUPFAM" id="SSF81340">
    <property type="entry name" value="Clc chloride channel"/>
    <property type="match status" value="1"/>
</dbReference>
<evidence type="ECO:0000313" key="11">
    <source>
        <dbReference type="Proteomes" id="UP001162131"/>
    </source>
</evidence>
<dbReference type="EMBL" id="CAJZBQ010000020">
    <property type="protein sequence ID" value="CAG9318140.1"/>
    <property type="molecule type" value="Genomic_DNA"/>
</dbReference>
<dbReference type="GO" id="GO:0016020">
    <property type="term" value="C:membrane"/>
    <property type="evidence" value="ECO:0007669"/>
    <property type="project" value="UniProtKB-SubCell"/>
</dbReference>
<keyword evidence="5 9" id="KW-1133">Transmembrane helix</keyword>
<evidence type="ECO:0008006" key="12">
    <source>
        <dbReference type="Google" id="ProtNLM"/>
    </source>
</evidence>
<dbReference type="PANTHER" id="PTHR45720:SF10">
    <property type="entry name" value="CHLORIDE CHANNEL PROTEIN 2"/>
    <property type="match status" value="1"/>
</dbReference>
<evidence type="ECO:0000256" key="8">
    <source>
        <dbReference type="ARBA" id="ARBA00023214"/>
    </source>
</evidence>
<dbReference type="InterPro" id="IPR014743">
    <property type="entry name" value="Cl-channel_core"/>
</dbReference>
<evidence type="ECO:0000313" key="10">
    <source>
        <dbReference type="EMBL" id="CAG9318140.1"/>
    </source>
</evidence>
<keyword evidence="2" id="KW-0813">Transport</keyword>
<reference evidence="10" key="1">
    <citation type="submission" date="2021-09" db="EMBL/GenBank/DDBJ databases">
        <authorList>
            <consortium name="AG Swart"/>
            <person name="Singh M."/>
            <person name="Singh A."/>
            <person name="Seah K."/>
            <person name="Emmerich C."/>
        </authorList>
    </citation>
    <scope>NUCLEOTIDE SEQUENCE</scope>
    <source>
        <strain evidence="10">ATCC30299</strain>
    </source>
</reference>
<evidence type="ECO:0000256" key="2">
    <source>
        <dbReference type="ARBA" id="ARBA00022448"/>
    </source>
</evidence>
<gene>
    <name evidence="10" type="ORF">BSTOLATCC_MIC20623</name>
</gene>
<dbReference type="PANTHER" id="PTHR45720">
    <property type="entry name" value="CHLORIDE CHANNEL PROTEIN 2"/>
    <property type="match status" value="1"/>
</dbReference>
<evidence type="ECO:0000256" key="4">
    <source>
        <dbReference type="ARBA" id="ARBA00022737"/>
    </source>
</evidence>
<organism evidence="10 11">
    <name type="scientific">Blepharisma stoltei</name>
    <dbReference type="NCBI Taxonomy" id="1481888"/>
    <lineage>
        <taxon>Eukaryota</taxon>
        <taxon>Sar</taxon>
        <taxon>Alveolata</taxon>
        <taxon>Ciliophora</taxon>
        <taxon>Postciliodesmatophora</taxon>
        <taxon>Heterotrichea</taxon>
        <taxon>Heterotrichida</taxon>
        <taxon>Blepharismidae</taxon>
        <taxon>Blepharisma</taxon>
    </lineage>
</organism>
<dbReference type="InterPro" id="IPR046342">
    <property type="entry name" value="CBS_dom_sf"/>
</dbReference>
<keyword evidence="8" id="KW-0868">Chloride</keyword>
<keyword evidence="4" id="KW-0677">Repeat</keyword>
<dbReference type="Proteomes" id="UP001162131">
    <property type="component" value="Unassembled WGS sequence"/>
</dbReference>
<evidence type="ECO:0000256" key="7">
    <source>
        <dbReference type="ARBA" id="ARBA00023136"/>
    </source>
</evidence>
<feature type="transmembrane region" description="Helical" evidence="9">
    <location>
        <begin position="474"/>
        <end position="493"/>
    </location>
</feature>
<dbReference type="GO" id="GO:0005247">
    <property type="term" value="F:voltage-gated chloride channel activity"/>
    <property type="evidence" value="ECO:0007669"/>
    <property type="project" value="TreeGrafter"/>
</dbReference>
<dbReference type="Pfam" id="PF00654">
    <property type="entry name" value="Voltage_CLC"/>
    <property type="match status" value="1"/>
</dbReference>
<accession>A0AAU9IVS3</accession>
<evidence type="ECO:0000256" key="5">
    <source>
        <dbReference type="ARBA" id="ARBA00022989"/>
    </source>
</evidence>
<keyword evidence="6" id="KW-0406">Ion transport</keyword>
<dbReference type="PRINTS" id="PR00762">
    <property type="entry name" value="CLCHANNEL"/>
</dbReference>
<feature type="transmembrane region" description="Helical" evidence="9">
    <location>
        <begin position="295"/>
        <end position="316"/>
    </location>
</feature>
<sequence>MDNDNHLIESLLKKFDDPSQQILPRVSVETFIFGEYYMKNDALEGNPWMKNLPSHYPIIKQNKKVRTSKILLFTALALTAALSAPLAFFIDATSQELLILRLYLLSLAESHFASVLIWVSYSLILALIAASFGDWLCQAAEGAGFAELRVILTGIEIPNFFGWKTLLAKTFGLICAIGAGLSIGKEGPNVHMASIIAERVISLGPFKRFKKEINLRYIVLTASIAAGTAATFGTPLGGAIFGIELTGTYFFVNNFYKSIFCSLITAYLFKILQSFKIVPQIGKVSYDHHALCGDFYLHIITGLFTAIIGVTFVKAVQKLTKFKNKRVIPWLYHRYRYTTVISVFTSLTTFYAFWLRMSDAILINLMFSSDKLPDSWIGSEFLGLPGQFPILILVAFLKIILLTIDITIQAPVGFFTPCVCVGAILGRIFGEFSLFLGYSTSPGIYAAVGAASLATSTTHTLSVALMIFEMIEDIHFLVPMCLSVFISYAVSSYSHKSIYDTLISIKNLPFIPSYKHWPIFHDFAKDVADSSIHCINRYCTIRDLVDAFNDCSVFSVRPVIDDDFYLIGEINATNVKKYLSYRFENDTNHLSVRAKKCIWNELTQTSNGPDNEISPDMIEEVEEFWQSPVNLWSEKLKFNTSPLFIAEQTPLYKVHYIFMMLGLMHIYVVNQGKLTGIIAHSCFSQKSGNYL</sequence>
<name>A0AAU9IVS3_9CILI</name>
<comment type="subcellular location">
    <subcellularLocation>
        <location evidence="1">Membrane</location>
        <topology evidence="1">Multi-pass membrane protein</topology>
    </subcellularLocation>
</comment>
<feature type="transmembrane region" description="Helical" evidence="9">
    <location>
        <begin position="376"/>
        <end position="402"/>
    </location>
</feature>
<protein>
    <recommendedName>
        <fullName evidence="12">Chloride channel protein</fullName>
    </recommendedName>
</protein>
<feature type="transmembrane region" description="Helical" evidence="9">
    <location>
        <begin position="217"/>
        <end position="243"/>
    </location>
</feature>
<proteinExistence type="predicted"/>
<keyword evidence="11" id="KW-1185">Reference proteome</keyword>
<feature type="transmembrane region" description="Helical" evidence="9">
    <location>
        <begin position="414"/>
        <end position="438"/>
    </location>
</feature>
<evidence type="ECO:0000256" key="9">
    <source>
        <dbReference type="SAM" id="Phobius"/>
    </source>
</evidence>
<feature type="transmembrane region" description="Helical" evidence="9">
    <location>
        <begin position="110"/>
        <end position="130"/>
    </location>
</feature>
<evidence type="ECO:0000256" key="3">
    <source>
        <dbReference type="ARBA" id="ARBA00022692"/>
    </source>
</evidence>
<dbReference type="InterPro" id="IPR001807">
    <property type="entry name" value="ClC"/>
</dbReference>
<evidence type="ECO:0000256" key="1">
    <source>
        <dbReference type="ARBA" id="ARBA00004141"/>
    </source>
</evidence>
<dbReference type="Gene3D" id="3.10.580.10">
    <property type="entry name" value="CBS-domain"/>
    <property type="match status" value="1"/>
</dbReference>